<keyword evidence="8" id="KW-1185">Reference proteome</keyword>
<dbReference type="Gene3D" id="2.30.29.30">
    <property type="entry name" value="Pleckstrin-homology domain (PH domain)/Phosphotyrosine-binding domain (PTB)"/>
    <property type="match status" value="1"/>
</dbReference>
<feature type="region of interest" description="Disordered" evidence="5">
    <location>
        <begin position="5310"/>
        <end position="5380"/>
    </location>
</feature>
<feature type="compositionally biased region" description="Basic and acidic residues" evidence="5">
    <location>
        <begin position="4303"/>
        <end position="4316"/>
    </location>
</feature>
<dbReference type="FunCoup" id="A8X7B8">
    <property type="interactions" value="353"/>
</dbReference>
<dbReference type="PROSITE" id="PS50057">
    <property type="entry name" value="FERM_3"/>
    <property type="match status" value="1"/>
</dbReference>
<feature type="compositionally biased region" description="Polar residues" evidence="5">
    <location>
        <begin position="2766"/>
        <end position="2781"/>
    </location>
</feature>
<feature type="compositionally biased region" description="Basic and acidic residues" evidence="5">
    <location>
        <begin position="2395"/>
        <end position="2422"/>
    </location>
</feature>
<dbReference type="GO" id="GO:0005198">
    <property type="term" value="F:structural molecule activity"/>
    <property type="evidence" value="ECO:0007669"/>
    <property type="project" value="InterPro"/>
</dbReference>
<feature type="compositionally biased region" description="Basic and acidic residues" evidence="5">
    <location>
        <begin position="3473"/>
        <end position="3494"/>
    </location>
</feature>
<dbReference type="Gene3D" id="1.20.80.10">
    <property type="match status" value="1"/>
</dbReference>
<feature type="compositionally biased region" description="Polar residues" evidence="5">
    <location>
        <begin position="886"/>
        <end position="896"/>
    </location>
</feature>
<dbReference type="GO" id="GO:0003779">
    <property type="term" value="F:actin binding"/>
    <property type="evidence" value="ECO:0007669"/>
    <property type="project" value="InterPro"/>
</dbReference>
<feature type="compositionally biased region" description="Basic and acidic residues" evidence="5">
    <location>
        <begin position="3916"/>
        <end position="3932"/>
    </location>
</feature>
<sequence>MGTDRDPGDQKPATPAPHHNPKMQVAQVLLPDGVKKEFEVNVSGKQENLAQIIDDKNSEGEALFHQVTRDLSIEEREYFSLCFYDKEEGTRHWLYNDKQIAKQIKGLPWEFSFEVKFYPTTPTTIVDDHARYYLFLQLRRDLLTGRLPATPETHALLGSFVAQIEFGDAPAHIADEYEKYIVGAKLVPSANATPETFAKIAELHRELRGQTTGEAECLFLDHCKHLALYGIHIFKATDKDKKPVDIGVGAAGINVYQDEQKVHSFIWQNIIKIGYKRTYFSVKLKAGTIGKDEKTLYYKMPTHVASKRAWKCAVEHHTFFRLIQPEDRPHKSFFNFGSQRFRYQGRTQFQTKIASQMFDKPSTVDRAPSAMSQPIASAEDQKLQTLNLTDSELEQRQFERYRRALTPKSYTSSRQDDDAISNATFAKYSRPSTMLVVSTSGHHQQQQQDLSYSPRDDSSQYSSAAYYMSERSSLRTPSSAYYPPSEYTSPTSPVYYEGQHHGEYHVQMRQTDSSGRSGARRNLFGRSSDARSSATNSVRLVSFHEPVDPNEPIPNTYPTNELPQIPIERIVHVYHEGHYDRLSPRHQQQRVELPYGFGNYTPRNGVSHVDNLQPDGEMDQQPIRFYVDVRHSGARRRDPAKRLSHPGKEDVKEKIDLKDYEFSAASTSDPLHRTELSREVQPVNIQQFTRRYHSGDSTQKTEPPKYRLITHVHPLVVSNDGKNGGGQSSSNVTATISQREQVVSTKVRRESPDADRRVRLSASVDRSGNLTDTTEEMTRSSATTTTVTTTTTVITSDLVQSSEEHRKKKDKKKKTPKIPPSSSPVPSPSSQESRSRFGGFFTTKKSKGYPESSHAFSGDLDTTKRAGELEPSDYEHPHPVPAYSPKPTTAESTSQEHPSKTKKRHSHVETPEVPKKYRLIARTRHEGDEDVVEKPETYGFSSGAHTGPVEEIGRRRELEQAPLGAQPRTWAYEKIEDTVVPVGKQQKSSKKVPAEEPEKKEIRLIAKVRSEPEEPDSSRHSETPKSRFGFFSRTTKSSRPGYSTTSEAYSGDLDTTTRVQDLDRSSFDHPEYPAYVPKPKEEEPFEHTQTPTTSPIEKKTKKTKKIVAVPSEETEKKEVRLIARVINEQEPEATESSEVTQKPKKESSSRFGFFSRTTKTTRTGYPESSDAFTGDLDTTKRSDDLEHSGFEHGDYPAYKPKPEEAYEPSVRSDSDVVEAPAAYGFPSTSYDGPLETTALERDLEHSRISGVYHDGFYTKLSAKKSPVLAVRKQKKVKKEEEPPREVKLVARYLPTEPEESQKSKSKKTSKTTQAADSSESSPTRIISETDPVVSHEKKRYRLLARFRHEGEEDVVEKPEAYGFDSEIYQGTLDDIRPSGEIDHAPLEDYSKAPWVAPVPVVEKKEKKVKVAKKSVPEEPEKKEIRLISKIKTEPEEEQVVDSFKEKKPKKESSSKFGFFTKSAKKTPAGYPTTSDAYAGDLDTMKRSHDLETSTFEHAEYPEYIPKNIIVEAVRVPKKTEKKRYRLITRLRHEGEEDVVENPNSYGFSTDAHVGPIDDIRPSGEIEEAPLEAVPRQSEYGIVAKPSGPAVKETKTKPPKNVAVPVEEEPEKKEIRLIAYVKSEQEHDPLVKSVKEKKPKKEVSSSRFGFFSRSSKTPAGYPTTSDAYSGDLDTTDRVYDMEQSSFDHPEYPAYAPKVTVTETPEVPAEPEKKRYRLIARWRHEGDEDVVEKPDKYGFSTEVHDGPLDDIRPSGEIEHCPLEAVPGQWESWKVEKPASPLVEKKAKSPKKAKTEVPEEQEIKEVRLIARIKSEPEHESVVAPIKEKKPKKESSSKFGFFSRSAKKTQADQPTTSEPETFEAPAGTENKLYRLIARWRHEGDEDVVEKPDAYKMSSEVYSGELENIGPSGEIDQSPLDALPGQWEYSKLPVAPIATLEKKTKSPKREKTLVVEEPEKKEIRLIAYVKSEQEHDPLVESVKEKKPKKEGSSKFGFFSKTTKTKKTPAGYPTTSDAYTGELDTTDRNPEMGGSSFEHPEYPAYAPKVTVTEIPEAPAEPEKKHFRLFARWRHEGDEDVVEKPDAYAFAPEVYDGPLDDIRPSGEILHGPLEAAPSQWEYSRLPTPAATPEKKAKSPKKQKSPKKEKTPEPEEPESREVRLIARIKSEQEVEPVAEAIKEKKQKKRGSKSKISTFGFFHRTQEPSTSHFPTSEVYTGELDTTGLHRDIDRTPFDHPEYPAYAPKTNVEETPEAPVTSENRLYRLIARWRHEGDEDVVEKPDAYNISSGVYSGELENIGPSGEIDQSPLEALPGQWEYSKLPTSAATLEKKQKKAKSPKKEKIPTPEEPETREIRLVARVKSEQDVEPILESPVKEKSPSKFGFFSKITTKTSKTTGYPEQTEHFSGDLDTTNRSHEFEGTSFEHSEHPVYSPKKTVETPEVPHETENRLYRLIARWRHEGDEDVVEKPDAYAFAPDVYDGPLEDIRPTGEIEHGPLEALPGQWQYSKLPTPAATLEKKHKKVKSPKKEKIPEPEEAETKEVQLIARIRSETEEEPTAEPAKGKEPKKESSSKFGFFSKSAKKTPAGYPAPSDAYTGEIDTTDRNPEMEGTSFDHPEYPPYDPKVKETPASPKSQRSETPDRILVEKKTYRLIARYRHDGEEDEVEKPEFYEFSPEMYTGELQETSLNAEIDHAALDVVPSKTQYSKLPESPVLQKKAKSPKKTKVEVPEVPGTREVRLIARIKSESEDDPLVESAKEKKPKKESARFGFFSRSNKTPAGYPTTSDAYTGHLDTTDRNPEMEGSSFDHPEYPAYAPKITVTETPEVPAEPEKKRYRLIARWKHEGDEDVVEKPDAYAFAPEVYDGPLDDIRPSGEIEHGPLDAAPTKTQYSKLPESPLVQKKIKSPKKIKMEEPAQPEKKEIRLIAKVRSEPEDEPVVKSVKEEKPKKESTRFGFFSRSSKTPAGYPTTSDAYSGDLDTTDRVYDMEQSSFDHPEYPAYVPKVTVTETPEVPAEPEKKRYRLIARCRHEGDEDVVEKPVNYGFSTEVHEGPLEDIRPSGEIEHSPLEAVPGQWESWKVEKPASPVVEEKTKSPKKAKAEIPEEPEKKEIRLIARIKTEPEDKPATEPVKEKKPKKDSSSRFGFFSRSKTAKTPLGYPTTSDAYTGDLDTTDRHPEMEGSSFDHPEYPAYAPKITVTETPEVSAEPEKKHFRLFARWRHEGDEEVVEKPDAYAFAPEVYDGPLDDIHPSEEIEHGPLDAVPGQWQYSKLSTPAATLEKKIKYPKKIKVESPEELETREVRLIARIRSEEDDEPVAEPIKEKKKRDSKSKLPAFGFFSKTTKTTGTGYPETSETFVGHLDTTKRVEDIEFSYFESPEHPEYSPKVVVVETPEVPQESENRLYRLIARWRHEGEEDVVEKPDKYGFSTEVHDGPLNDIRPSGEIDHAQLEASPSQWEYSKLPTPAATLEKKHKKAKSPKKAKIPEPEEPETREVRLIARIRSETEEDLAPEVDKEAKKRDSKSKLPGFGFFHRTSSTSHTEASELYTGNLESTGRALELETSAFEHPEIPAYSPKKVVKEESESPQRSENRLYRLIARWRHEGDEDVVEKPDAYKMSSEVYSGELENIGPSGEIDQSPLEALPGQWEYSKLPVAPVATLEKKTKSLKKQKSPKKEKTPEPEEPESREVRLIARIKSQQEVEPVVEPVKEKKPKKESSSKFGFFSRSAKKTPAGYPTTSDAFSGDLDTTDRSQDLESSPFEHKDIPPYVPKSTDEQSGLPQFLEEKKRYRLIARFRHEGEEDVVEKPDAYGMSSELYSGPLDDIHRVVELDQVPIGDYSTVTHHGESWRVEKLTTPVAALGEPEEPEKKEIRLIARIKTQPEEEPVKEKKPKKESSSKFGFFSKTAKKTPAGYPTTSDVFTGDLDTTDRNPEMEGSSFDHPEYPPYVPKPNEEVPKLLASTEDPSETEKKHFRLFARWRHDGDEDEVEKPDKYGFSSELFEGMLDDIRPSGEIEHAPLEAVPGQWEYRTIPASPVPSPVKKVKSPKKEKTPVVEEQEKKEIRLIAYVKSEPENEPSAEPVKGKKPKKDFSSRFGFFSRSAKKTPTGYPTTSDAFTGDLDTTERARDMESSSFDHPEYPVYAPKITEIETSEVPAEPEKKRYRLIARWRHEGDEDVVEKPDKYGFSTEVHEGPLDDIRPSGEIEHSPLEAVPGQWESWKVKKSASPVVEKKTKSPNEVKVETPEEPEKREVRLIARIKSEPEHESVVAPIKEKKPKKESSSKFGFFSKTTNTKKTLVDYPESDVFTGVLDKTERSQDLEGSSFDHPEYPAYAPKVTVTETPEIPAEPEKKRYRLIARFRHEGDEDVVEKPNPYAFADSAYDGPLEEISRENEIEQTPIADHANVYAYVEKDARPALPIVETKKKSPKKIKMEEPEEPEIREVRLIARIKTELEDEPVVESVKEKKPKKESSRFGFFSRSSKTPADQPTTPELETSEASAETENRLYRLIARWRHEGDEDVVEKPDAYKMSSEVYSGELENIGPSGEIDQSPLDALPGQWEYSKLPVAPIATLEKKTKSPKREKTLVVEEPEKKEIRLIAYVKSEQEHDPLVESDKEKKPKKEGSSKFGFFSKTTKTKKTPAGYPTTSDAYTGHLDTTDRNPEMEGSSFDHPEYPAYAPKITVTETPEVPAEPEKKRYRLIARWKHEGDEDVVEKPDAYAFAPEFYDGPLDDIRPSGEIEHGPLDAAPTKTQYSKLPESPLVQKKIKSPKKIKMEEPAEPEKKEIRLIAKVRSEPEDEPVVKSVKEEKPKKESTRFGFFSRSSKTPAGYPTTSDAYSGDLDTTDRVYDMEQSSFDHPEYPAYVPKVTVTETPEVPAEPDKKRYRLIARWRHEGDEDVVETPDKYGFSTEVHDGPLDDISPSGEIENCPLEAVPGQWESWKVEKPASPLVEKKTKSQKTVKVEEPEEPETTEVRLIARIKSKPEDESVGASIKKKPKKESSSKFGFFSKTTKTKKTPAGYPTASDVFTGELDTTLRNPEMEGTSFDHPEYPPYVPKPNVEVPELLASTEDPSETEKKHFRLFARWRHDGDEDEVEKPDKYGFSSELFEGMLDDIRPYGEIEHAPLEAVPGQWECSKLPVSPVATLKHKKAKSPKKELIEEDPEKKEIRLIAYVRSEEPKEESVEEELKEKKPSKFGFFTRSPRSSKSTDQPSEPTYEGPLDETIRSDEFQSSPFEHQEFVTSTPDAAHEEKKPFRFNWFARWRHEGVEDVVEKPDPYGLSHHVYEGSLDDIRPSGEIQHAPLSDYSEFQGTGESWNWFVKKAKKEKRASQPTTPEPSDVKLVARIQPLEHEESPEKASPTKDRSRAASFNIFHRHSKTQGYPETTPVYEGDLDVFERTEDVEKSSFEMRADYPEYSPKKSIPEFPDEPPQQSRLHRLIARWRHEGEEDEVERPEGYGLSSEVYDGPLDEMRPSFGEMEDVPLSQYSEFQGTGESWNVVAKKSPKASKRQKEVTPEHEESTPFRLRFLSLAKKTPSEYPATSPTYEGPLDLTSRSDEMEPMPYLHGTVPRYSPKVTPVRKIQKIVEEEPKKYRLIARLRHEGEEDVVEKPDAYKMSSEVFSGTLNEMSKKQELDTVPIKDFSDVKHSGESWTLKGVRQVARVPPQAPEPFRFRFFSKGKSSGYPATSPTYEGPMDVTGRAQPLEHVPLEAREIPKYSPKKQEDSRTEEEPKRYRLIARLRHNGDEDVVEKPDAYGMSSEVYSGELEKTHKKEELTEIPLNQKSSDGSEDLENVPPRSSRFSFLRPTPKTRTTSYPSTSYSGPLDTTDLNLDLEEMPLDVPFLSPTPIIRKYRVIHRKKHSGEQDEVEPRDLNRVFYSFPVARYNGPLEMTSPAEEVPEVSILRYARKYHNGSSSTYLWHLLNRRSKEIEEKQPKQQKIVEEKKDIKLIARVLPMQKTPEEEVMELTKEEQAVHEALAERAVEPVDYTASTLNAINYIPSSLTYNVPRPARIEGHTVSGDCYVEIRHERRAEVQLEPAYVLREATRRSHAYLSTATAVFSGHSEPSASASATTTSHHSVVVPSFVGSVSEDETGLHHFSWTPPTRMSPQPPERMSFLARLGFKRDKSKKKDKKKSNGANKKGENETSGETSDSEHDEKREFAVVEYEPHAPPTSHQQETAPPPKKPEHRTHKSPGRRLDEPMNEVTVVVTSSEQPKELKNTKEVRHETREQQFRLTGDGYTSGFNPNDPSLMATIQRAERLNASSPRLEHAERTFTVRANAPLPVSFEESGQPYTTVSTWQETSDLPEQVEVYTDENGRQITRTVKSSQVKHTVQTQSFQNYIVDGDQVPVGVVDVERSREQLTPLGQKPSGDEAGGDSTGIVETQTRTMTYEAQGGENAAPPGWAEQGLGEYVSSKSVTQGNRTIETITYKTEKDGVVETHVEHRVTIHSDGDIDHDAELSQAIMEATQMNPDMVVEKIEVRQETTQ</sequence>
<dbReference type="GO" id="GO:0031032">
    <property type="term" value="P:actomyosin structure organization"/>
    <property type="evidence" value="ECO:0000318"/>
    <property type="project" value="GO_Central"/>
</dbReference>
<feature type="compositionally biased region" description="Polar residues" evidence="5">
    <location>
        <begin position="436"/>
        <end position="451"/>
    </location>
</feature>
<reference evidence="7 8" key="1">
    <citation type="journal article" date="2003" name="PLoS Biol.">
        <title>The genome sequence of Caenorhabditis briggsae: a platform for comparative genomics.</title>
        <authorList>
            <person name="Stein L.D."/>
            <person name="Bao Z."/>
            <person name="Blasiar D."/>
            <person name="Blumenthal T."/>
            <person name="Brent M.R."/>
            <person name="Chen N."/>
            <person name="Chinwalla A."/>
            <person name="Clarke L."/>
            <person name="Clee C."/>
            <person name="Coghlan A."/>
            <person name="Coulson A."/>
            <person name="D'Eustachio P."/>
            <person name="Fitch D.H."/>
            <person name="Fulton L.A."/>
            <person name="Fulton R.E."/>
            <person name="Griffiths-Jones S."/>
            <person name="Harris T.W."/>
            <person name="Hillier L.W."/>
            <person name="Kamath R."/>
            <person name="Kuwabara P.E."/>
            <person name="Mardis E.R."/>
            <person name="Marra M.A."/>
            <person name="Miner T.L."/>
            <person name="Minx P."/>
            <person name="Mullikin J.C."/>
            <person name="Plumb R.W."/>
            <person name="Rogers J."/>
            <person name="Schein J.E."/>
            <person name="Sohrmann M."/>
            <person name="Spieth J."/>
            <person name="Stajich J.E."/>
            <person name="Wei C."/>
            <person name="Willey D."/>
            <person name="Wilson R.K."/>
            <person name="Durbin R."/>
            <person name="Waterston R.H."/>
        </authorList>
    </citation>
    <scope>NUCLEOTIDE SEQUENCE [LARGE SCALE GENOMIC DNA]</scope>
    <source>
        <strain evidence="7 8">AF16</strain>
    </source>
</reference>
<evidence type="ECO:0000259" key="6">
    <source>
        <dbReference type="PROSITE" id="PS50057"/>
    </source>
</evidence>
<feature type="compositionally biased region" description="Polar residues" evidence="5">
    <location>
        <begin position="2198"/>
        <end position="2209"/>
    </location>
</feature>
<feature type="region of interest" description="Disordered" evidence="5">
    <location>
        <begin position="5485"/>
        <end position="5507"/>
    </location>
</feature>
<feature type="region of interest" description="Disordered" evidence="5">
    <location>
        <begin position="5392"/>
        <end position="5418"/>
    </location>
</feature>
<feature type="region of interest" description="Disordered" evidence="5">
    <location>
        <begin position="5520"/>
        <end position="5554"/>
    </location>
</feature>
<feature type="compositionally biased region" description="Basic and acidic residues" evidence="5">
    <location>
        <begin position="2138"/>
        <end position="2164"/>
    </location>
</feature>
<dbReference type="WormBase" id="CBG08758a">
    <property type="protein sequence ID" value="CBP47870"/>
    <property type="gene ID" value="WBGene00030496"/>
    <property type="gene designation" value="Cbr-frm-1"/>
</dbReference>
<feature type="compositionally biased region" description="Basic and acidic residues" evidence="5">
    <location>
        <begin position="1971"/>
        <end position="1987"/>
    </location>
</feature>
<feature type="region of interest" description="Disordered" evidence="5">
    <location>
        <begin position="632"/>
        <end position="651"/>
    </location>
</feature>
<dbReference type="InterPro" id="IPR029071">
    <property type="entry name" value="Ubiquitin-like_domsf"/>
</dbReference>
<proteinExistence type="predicted"/>
<dbReference type="SMART" id="SM01196">
    <property type="entry name" value="FERM_C"/>
    <property type="match status" value="1"/>
</dbReference>
<feature type="region of interest" description="Disordered" evidence="5">
    <location>
        <begin position="4589"/>
        <end position="4663"/>
    </location>
</feature>
<dbReference type="InterPro" id="IPR014352">
    <property type="entry name" value="FERM/acyl-CoA-bd_prot_sf"/>
</dbReference>
<dbReference type="HOGENOM" id="CLU_223152_0_0_1"/>
<feature type="compositionally biased region" description="Basic and acidic residues" evidence="5">
    <location>
        <begin position="4760"/>
        <end position="4802"/>
    </location>
</feature>
<feature type="region of interest" description="Disordered" evidence="5">
    <location>
        <begin position="718"/>
        <end position="965"/>
    </location>
</feature>
<feature type="compositionally biased region" description="Basic and acidic residues" evidence="5">
    <location>
        <begin position="3070"/>
        <end position="3132"/>
    </location>
</feature>
<feature type="compositionally biased region" description="Polar residues" evidence="5">
    <location>
        <begin position="5216"/>
        <end position="5231"/>
    </location>
</feature>
<feature type="compositionally biased region" description="Polar residues" evidence="5">
    <location>
        <begin position="5188"/>
        <end position="5200"/>
    </location>
</feature>
<feature type="region of interest" description="Disordered" evidence="5">
    <location>
        <begin position="1971"/>
        <end position="2036"/>
    </location>
</feature>
<feature type="compositionally biased region" description="Basic and acidic residues" evidence="5">
    <location>
        <begin position="2749"/>
        <end position="2760"/>
    </location>
</feature>
<feature type="region of interest" description="Disordered" evidence="5">
    <location>
        <begin position="436"/>
        <end position="560"/>
    </location>
</feature>
<dbReference type="InterPro" id="IPR018979">
    <property type="entry name" value="FERM_N"/>
</dbReference>
<feature type="compositionally biased region" description="Pro residues" evidence="5">
    <location>
        <begin position="817"/>
        <end position="827"/>
    </location>
</feature>
<feature type="compositionally biased region" description="Basic and acidic residues" evidence="5">
    <location>
        <begin position="3663"/>
        <end position="3681"/>
    </location>
</feature>
<dbReference type="FunFam" id="1.20.80.10:FF:000031">
    <property type="entry name" value="FERM domain (Protein4.1-ezrin-radixin-moesin) family"/>
    <property type="match status" value="1"/>
</dbReference>
<feature type="compositionally biased region" description="Low complexity" evidence="5">
    <location>
        <begin position="476"/>
        <end position="496"/>
    </location>
</feature>
<dbReference type="Proteomes" id="UP000008549">
    <property type="component" value="Unassembled WGS sequence"/>
</dbReference>
<feature type="compositionally biased region" description="Basic and acidic residues" evidence="5">
    <location>
        <begin position="5392"/>
        <end position="5408"/>
    </location>
</feature>
<dbReference type="EMBL" id="HE601079">
    <property type="protein sequence ID" value="CAP28529.2"/>
    <property type="molecule type" value="Genomic_DNA"/>
</dbReference>
<dbReference type="eggNOG" id="KOG3527">
    <property type="taxonomic scope" value="Eukaryota"/>
</dbReference>
<dbReference type="PRINTS" id="PR00935">
    <property type="entry name" value="BAND41"/>
</dbReference>
<feature type="region of interest" description="Disordered" evidence="5">
    <location>
        <begin position="6105"/>
        <end position="6186"/>
    </location>
</feature>
<feature type="compositionally biased region" description="Basic and acidic residues" evidence="5">
    <location>
        <begin position="992"/>
        <end position="1025"/>
    </location>
</feature>
<dbReference type="InterPro" id="IPR019748">
    <property type="entry name" value="FERM_central"/>
</dbReference>
<feature type="compositionally biased region" description="Low complexity" evidence="5">
    <location>
        <begin position="5790"/>
        <end position="5808"/>
    </location>
</feature>
<evidence type="ECO:0000256" key="2">
    <source>
        <dbReference type="ARBA" id="ARBA00022025"/>
    </source>
</evidence>
<feature type="region of interest" description="Disordered" evidence="5">
    <location>
        <begin position="5751"/>
        <end position="5808"/>
    </location>
</feature>
<feature type="compositionally biased region" description="Basic and acidic residues" evidence="5">
    <location>
        <begin position="1060"/>
        <end position="1071"/>
    </location>
</feature>
<evidence type="ECO:0000256" key="4">
    <source>
        <dbReference type="ARBA" id="ARBA00043944"/>
    </source>
</evidence>
<name>A8X7B8_CAEBR</name>
<feature type="compositionally biased region" description="Basic and acidic residues" evidence="5">
    <location>
        <begin position="861"/>
        <end position="878"/>
    </location>
</feature>
<feature type="region of interest" description="Disordered" evidence="5">
    <location>
        <begin position="5161"/>
        <end position="5234"/>
    </location>
</feature>
<feature type="region of interest" description="Disordered" evidence="5">
    <location>
        <begin position="2316"/>
        <end position="2346"/>
    </location>
</feature>
<feature type="compositionally biased region" description="Basic and acidic residues" evidence="5">
    <location>
        <begin position="2787"/>
        <end position="2804"/>
    </location>
</feature>
<evidence type="ECO:0000313" key="7">
    <source>
        <dbReference type="EMBL" id="CAP28529.2"/>
    </source>
</evidence>
<dbReference type="InterPro" id="IPR018980">
    <property type="entry name" value="FERM_PH-like_C"/>
</dbReference>
<feature type="region of interest" description="Disordered" evidence="5">
    <location>
        <begin position="4019"/>
        <end position="4081"/>
    </location>
</feature>
<feature type="compositionally biased region" description="Basic and acidic residues" evidence="5">
    <location>
        <begin position="4449"/>
        <end position="4460"/>
    </location>
</feature>
<feature type="region of interest" description="Disordered" evidence="5">
    <location>
        <begin position="1814"/>
        <end position="1865"/>
    </location>
</feature>
<dbReference type="InterPro" id="IPR000798">
    <property type="entry name" value="Ez/rad/moesin-like"/>
</dbReference>
<accession>A8X7B8</accession>
<dbReference type="SUPFAM" id="SSF50729">
    <property type="entry name" value="PH domain-like"/>
    <property type="match status" value="1"/>
</dbReference>
<organism evidence="7 8">
    <name type="scientific">Caenorhabditis briggsae</name>
    <dbReference type="NCBI Taxonomy" id="6238"/>
    <lineage>
        <taxon>Eukaryota</taxon>
        <taxon>Metazoa</taxon>
        <taxon>Ecdysozoa</taxon>
        <taxon>Nematoda</taxon>
        <taxon>Chromadorea</taxon>
        <taxon>Rhabditida</taxon>
        <taxon>Rhabditina</taxon>
        <taxon>Rhabditomorpha</taxon>
        <taxon>Rhabditoidea</taxon>
        <taxon>Rhabditidae</taxon>
        <taxon>Peloderinae</taxon>
        <taxon>Caenorhabditis</taxon>
    </lineage>
</organism>
<feature type="region of interest" description="Disordered" evidence="5">
    <location>
        <begin position="4090"/>
        <end position="4109"/>
    </location>
</feature>
<dbReference type="InterPro" id="IPR008379">
    <property type="entry name" value="Band_4.1_C"/>
</dbReference>
<feature type="compositionally biased region" description="Basic and acidic residues" evidence="5">
    <location>
        <begin position="1177"/>
        <end position="1214"/>
    </location>
</feature>
<evidence type="ECO:0000256" key="1">
    <source>
        <dbReference type="ARBA" id="ARBA00004536"/>
    </source>
</evidence>
<feature type="compositionally biased region" description="Low complexity" evidence="5">
    <location>
        <begin position="1149"/>
        <end position="1163"/>
    </location>
</feature>
<dbReference type="Pfam" id="PF00373">
    <property type="entry name" value="FERM_M"/>
    <property type="match status" value="1"/>
</dbReference>
<feature type="region of interest" description="Disordered" evidence="5">
    <location>
        <begin position="2697"/>
        <end position="2806"/>
    </location>
</feature>
<feature type="compositionally biased region" description="Basic and acidic residues" evidence="5">
    <location>
        <begin position="1277"/>
        <end position="1288"/>
    </location>
</feature>
<feature type="region of interest" description="Disordered" evidence="5">
    <location>
        <begin position="4929"/>
        <end position="5045"/>
    </location>
</feature>
<feature type="region of interest" description="Disordered" evidence="5">
    <location>
        <begin position="3031"/>
        <end position="3181"/>
    </location>
</feature>
<feature type="compositionally biased region" description="Basic and acidic residues" evidence="5">
    <location>
        <begin position="2595"/>
        <end position="2621"/>
    </location>
</feature>
<feature type="compositionally biased region" description="Basic and acidic residues" evidence="5">
    <location>
        <begin position="5161"/>
        <end position="5179"/>
    </location>
</feature>
<feature type="compositionally biased region" description="Polar residues" evidence="5">
    <location>
        <begin position="1032"/>
        <end position="1059"/>
    </location>
</feature>
<feature type="compositionally biased region" description="Basic and acidic residues" evidence="5">
    <location>
        <begin position="4217"/>
        <end position="4269"/>
    </location>
</feature>
<dbReference type="InterPro" id="IPR014847">
    <property type="entry name" value="FA"/>
</dbReference>
<feature type="region of interest" description="Disordered" evidence="5">
    <location>
        <begin position="2860"/>
        <end position="2971"/>
    </location>
</feature>
<feature type="compositionally biased region" description="Basic residues" evidence="5">
    <location>
        <begin position="6171"/>
        <end position="6180"/>
    </location>
</feature>
<dbReference type="FunFam" id="2.30.29.30:FF:000002">
    <property type="entry name" value="Band 4.1-like protein 5 isoform 1"/>
    <property type="match status" value="1"/>
</dbReference>
<dbReference type="CDD" id="cd14473">
    <property type="entry name" value="FERM_B-lobe"/>
    <property type="match status" value="1"/>
</dbReference>
<feature type="region of interest" description="Disordered" evidence="5">
    <location>
        <begin position="1"/>
        <end position="22"/>
    </location>
</feature>
<feature type="region of interest" description="Disordered" evidence="5">
    <location>
        <begin position="981"/>
        <end position="1214"/>
    </location>
</feature>
<feature type="compositionally biased region" description="Basic and acidic residues" evidence="5">
    <location>
        <begin position="2555"/>
        <end position="2565"/>
    </location>
</feature>
<feature type="compositionally biased region" description="Basic and acidic residues" evidence="5">
    <location>
        <begin position="3412"/>
        <end position="3439"/>
    </location>
</feature>
<dbReference type="Pfam" id="PF09380">
    <property type="entry name" value="FERM_C"/>
    <property type="match status" value="1"/>
</dbReference>
<feature type="region of interest" description="Disordered" evidence="5">
    <location>
        <begin position="4211"/>
        <end position="4273"/>
    </location>
</feature>
<gene>
    <name evidence="9" type="primary">frm-1</name>
    <name evidence="7" type="synonym">Cbr-frm-1</name>
    <name evidence="9" type="ORF">CBG08758</name>
    <name evidence="7" type="ORF">CBG_08758</name>
</gene>
<dbReference type="InterPro" id="IPR035963">
    <property type="entry name" value="FERM_2"/>
</dbReference>
<feature type="compositionally biased region" description="Low complexity" evidence="5">
    <location>
        <begin position="459"/>
        <end position="469"/>
    </location>
</feature>
<feature type="compositionally biased region" description="Basic and acidic residues" evidence="5">
    <location>
        <begin position="5334"/>
        <end position="5352"/>
    </location>
</feature>
<dbReference type="STRING" id="6238.A8X7B8"/>
<dbReference type="OMA" id="SFEHGEH"/>
<dbReference type="GO" id="GO:0005856">
    <property type="term" value="C:cytoskeleton"/>
    <property type="evidence" value="ECO:0000318"/>
    <property type="project" value="GO_Central"/>
</dbReference>
<feature type="compositionally biased region" description="Polar residues" evidence="5">
    <location>
        <begin position="2951"/>
        <end position="2966"/>
    </location>
</feature>
<dbReference type="CDD" id="cd01765">
    <property type="entry name" value="FERM_F0_F1"/>
    <property type="match status" value="1"/>
</dbReference>
<dbReference type="InterPro" id="IPR011993">
    <property type="entry name" value="PH-like_dom_sf"/>
</dbReference>
<comment type="subcellular location">
    <subcellularLocation>
        <location evidence="1">Cell junction</location>
        <location evidence="1">Adherens junction</location>
    </subcellularLocation>
    <subcellularLocation>
        <location evidence="4">Cell projection</location>
        <location evidence="4">Rhabdomere</location>
    </subcellularLocation>
</comment>
<feature type="region of interest" description="Disordered" evidence="5">
    <location>
        <begin position="3552"/>
        <end position="3580"/>
    </location>
</feature>
<dbReference type="PANTHER" id="PTHR23280">
    <property type="entry name" value="4.1 G PROTEIN"/>
    <property type="match status" value="1"/>
</dbReference>
<feature type="compositionally biased region" description="Basic and acidic residues" evidence="5">
    <location>
        <begin position="3697"/>
        <end position="3708"/>
    </location>
</feature>
<dbReference type="PROSITE" id="PS00661">
    <property type="entry name" value="FERM_2"/>
    <property type="match status" value="1"/>
</dbReference>
<feature type="region of interest" description="Disordered" evidence="5">
    <location>
        <begin position="5431"/>
        <end position="5461"/>
    </location>
</feature>
<feature type="compositionally biased region" description="Basic and acidic residues" evidence="5">
    <location>
        <begin position="2218"/>
        <end position="2232"/>
    </location>
</feature>
<feature type="region of interest" description="Disordered" evidence="5">
    <location>
        <begin position="2478"/>
        <end position="2637"/>
    </location>
</feature>
<evidence type="ECO:0000313" key="8">
    <source>
        <dbReference type="Proteomes" id="UP000008549"/>
    </source>
</evidence>
<feature type="compositionally biased region" description="Basic and acidic residues" evidence="5">
    <location>
        <begin position="4929"/>
        <end position="4941"/>
    </location>
</feature>
<feature type="compositionally biased region" description="Polar residues" evidence="5">
    <location>
        <begin position="1314"/>
        <end position="1326"/>
    </location>
</feature>
<dbReference type="SUPFAM" id="SSF54236">
    <property type="entry name" value="Ubiquitin-like"/>
    <property type="match status" value="1"/>
</dbReference>
<feature type="compositionally biased region" description="Basic and acidic residues" evidence="5">
    <location>
        <begin position="4035"/>
        <end position="4052"/>
    </location>
</feature>
<feature type="compositionally biased region" description="Low complexity" evidence="5">
    <location>
        <begin position="1694"/>
        <end position="1705"/>
    </location>
</feature>
<feature type="region of interest" description="Disordered" evidence="5">
    <location>
        <begin position="1268"/>
        <end position="1335"/>
    </location>
</feature>
<reference evidence="7 8" key="2">
    <citation type="journal article" date="2011" name="PLoS Genet.">
        <title>Caenorhabditis briggsae recombinant inbred line genotypes reveal inter-strain incompatibility and the evolution of recombination.</title>
        <authorList>
            <person name="Ross J.A."/>
            <person name="Koboldt D.C."/>
            <person name="Staisch J.E."/>
            <person name="Chamberlin H.M."/>
            <person name="Gupta B.P."/>
            <person name="Miller R.D."/>
            <person name="Baird S.E."/>
            <person name="Haag E.S."/>
        </authorList>
    </citation>
    <scope>NUCLEOTIDE SEQUENCE [LARGE SCALE GENOMIC DNA]</scope>
    <source>
        <strain evidence="7 8">AF16</strain>
    </source>
</reference>
<feature type="region of interest" description="Disordered" evidence="5">
    <location>
        <begin position="1731"/>
        <end position="1753"/>
    </location>
</feature>
<feature type="compositionally biased region" description="Basic and acidic residues" evidence="5">
    <location>
        <begin position="1814"/>
        <end position="1832"/>
    </location>
</feature>
<dbReference type="InParanoid" id="A8X7B8"/>
<feature type="compositionally biased region" description="Basic and acidic residues" evidence="5">
    <location>
        <begin position="5495"/>
        <end position="5507"/>
    </location>
</feature>
<feature type="domain" description="FERM" evidence="6">
    <location>
        <begin position="38"/>
        <end position="324"/>
    </location>
</feature>
<feature type="region of interest" description="Disordered" evidence="5">
    <location>
        <begin position="1772"/>
        <end position="1797"/>
    </location>
</feature>
<feature type="compositionally biased region" description="Polar residues" evidence="5">
    <location>
        <begin position="530"/>
        <end position="539"/>
    </location>
</feature>
<feature type="compositionally biased region" description="Basic and acidic residues" evidence="5">
    <location>
        <begin position="3163"/>
        <end position="3179"/>
    </location>
</feature>
<evidence type="ECO:0000256" key="5">
    <source>
        <dbReference type="SAM" id="MobiDB-lite"/>
    </source>
</evidence>
<feature type="compositionally biased region" description="Basic and acidic residues" evidence="5">
    <location>
        <begin position="3866"/>
        <end position="3886"/>
    </location>
</feature>
<dbReference type="SMART" id="SM00295">
    <property type="entry name" value="B41"/>
    <property type="match status" value="1"/>
</dbReference>
<feature type="region of interest" description="Disordered" evidence="5">
    <location>
        <begin position="3866"/>
        <end position="3942"/>
    </location>
</feature>
<feature type="compositionally biased region" description="Basic and acidic residues" evidence="5">
    <location>
        <begin position="923"/>
        <end position="936"/>
    </location>
</feature>
<feature type="compositionally biased region" description="Basic and acidic residues" evidence="5">
    <location>
        <begin position="2520"/>
        <end position="2535"/>
    </location>
</feature>
<feature type="region of interest" description="Disordered" evidence="5">
    <location>
        <begin position="4718"/>
        <end position="4828"/>
    </location>
</feature>
<dbReference type="Gene3D" id="3.10.20.90">
    <property type="entry name" value="Phosphatidylinositol 3-kinase Catalytic Subunit, Chain A, domain 1"/>
    <property type="match status" value="1"/>
</dbReference>
<feature type="region of interest" description="Disordered" evidence="5">
    <location>
        <begin position="4168"/>
        <end position="4193"/>
    </location>
</feature>
<feature type="compositionally biased region" description="Basic and acidic residues" evidence="5">
    <location>
        <begin position="747"/>
        <end position="758"/>
    </location>
</feature>
<feature type="region of interest" description="Disordered" evidence="5">
    <location>
        <begin position="4444"/>
        <end position="4489"/>
    </location>
</feature>
<feature type="region of interest" description="Disordered" evidence="5">
    <location>
        <begin position="1537"/>
        <end position="1608"/>
    </location>
</feature>
<feature type="compositionally biased region" description="Basic and acidic residues" evidence="5">
    <location>
        <begin position="5692"/>
        <end position="5717"/>
    </location>
</feature>
<feature type="compositionally biased region" description="Basic and acidic residues" evidence="5">
    <location>
        <begin position="2332"/>
        <end position="2346"/>
    </location>
</feature>
<dbReference type="InterPro" id="IPR019749">
    <property type="entry name" value="Band_41_domain"/>
</dbReference>
<keyword evidence="3" id="KW-0597">Phosphoprotein</keyword>
<feature type="compositionally biased region" description="Basic and acidic residues" evidence="5">
    <location>
        <begin position="2718"/>
        <end position="2740"/>
    </location>
</feature>
<dbReference type="InterPro" id="IPR000299">
    <property type="entry name" value="FERM_domain"/>
</dbReference>
<dbReference type="PANTHER" id="PTHR23280:SF21">
    <property type="entry name" value="PROTEIN 4.1 HOMOLOG"/>
    <property type="match status" value="1"/>
</dbReference>
<feature type="compositionally biased region" description="Basic and acidic residues" evidence="5">
    <location>
        <begin position="3568"/>
        <end position="3580"/>
    </location>
</feature>
<feature type="compositionally biased region" description="Basic and acidic residues" evidence="5">
    <location>
        <begin position="1629"/>
        <end position="1643"/>
    </location>
</feature>
<protein>
    <recommendedName>
        <fullName evidence="2">Moesin/ezrin/radixin homolog 1</fullName>
    </recommendedName>
</protein>
<feature type="region of interest" description="Disordered" evidence="5">
    <location>
        <begin position="5691"/>
        <end position="5717"/>
    </location>
</feature>
<feature type="region of interest" description="Disordered" evidence="5">
    <location>
        <begin position="4303"/>
        <end position="4337"/>
    </location>
</feature>
<evidence type="ECO:0000313" key="9">
    <source>
        <dbReference type="WormBase" id="CBG08758a"/>
    </source>
</evidence>
<dbReference type="Pfam" id="PF05902">
    <property type="entry name" value="4_1_CTD"/>
    <property type="match status" value="1"/>
</dbReference>
<dbReference type="SMART" id="SM01195">
    <property type="entry name" value="FA"/>
    <property type="match status" value="1"/>
</dbReference>
<feature type="compositionally biased region" description="Basic and acidic residues" evidence="5">
    <location>
        <begin position="4592"/>
        <end position="4613"/>
    </location>
</feature>
<feature type="compositionally biased region" description="Low complexity" evidence="5">
    <location>
        <begin position="3686"/>
        <end position="3696"/>
    </location>
</feature>
<feature type="compositionally biased region" description="Basic and acidic residues" evidence="5">
    <location>
        <begin position="5751"/>
        <end position="5760"/>
    </location>
</feature>
<dbReference type="Pfam" id="PF09379">
    <property type="entry name" value="FERM_N"/>
    <property type="match status" value="1"/>
</dbReference>
<feature type="compositionally biased region" description="Low complexity" evidence="5">
    <location>
        <begin position="779"/>
        <end position="795"/>
    </location>
</feature>
<feature type="compositionally biased region" description="Basic and acidic residues" evidence="5">
    <location>
        <begin position="2478"/>
        <end position="2490"/>
    </location>
</feature>
<feature type="region of interest" description="Disordered" evidence="5">
    <location>
        <begin position="3300"/>
        <end position="3320"/>
    </location>
</feature>
<feature type="compositionally biased region" description="Low complexity" evidence="5">
    <location>
        <begin position="4476"/>
        <end position="4489"/>
    </location>
</feature>
<feature type="region of interest" description="Disordered" evidence="5">
    <location>
        <begin position="4886"/>
        <end position="4915"/>
    </location>
</feature>
<feature type="region of interest" description="Disordered" evidence="5">
    <location>
        <begin position="2387"/>
        <end position="2438"/>
    </location>
</feature>
<feature type="region of interest" description="Disordered" evidence="5">
    <location>
        <begin position="1685"/>
        <end position="1706"/>
    </location>
</feature>
<feature type="compositionally biased region" description="Basic and acidic residues" evidence="5">
    <location>
        <begin position="3040"/>
        <end position="3059"/>
    </location>
</feature>
<feature type="region of interest" description="Disordered" evidence="5">
    <location>
        <begin position="3650"/>
        <end position="3772"/>
    </location>
</feature>
<feature type="region of interest" description="Disordered" evidence="5">
    <location>
        <begin position="2093"/>
        <end position="2250"/>
    </location>
</feature>
<dbReference type="FunFam" id="3.10.20.90:FF:000378">
    <property type="entry name" value="FERM domain (Protein4.1-ezrin-radixin-moesin) family"/>
    <property type="match status" value="1"/>
</dbReference>
<dbReference type="SUPFAM" id="SSF47031">
    <property type="entry name" value="Second domain of FERM"/>
    <property type="match status" value="1"/>
</dbReference>
<feature type="compositionally biased region" description="Polar residues" evidence="5">
    <location>
        <begin position="4808"/>
        <end position="4823"/>
    </location>
</feature>
<evidence type="ECO:0000256" key="3">
    <source>
        <dbReference type="ARBA" id="ARBA00022553"/>
    </source>
</evidence>
<feature type="compositionally biased region" description="Basic and acidic residues" evidence="5">
    <location>
        <begin position="6137"/>
        <end position="6153"/>
    </location>
</feature>
<feature type="compositionally biased region" description="Basic and acidic residues" evidence="5">
    <location>
        <begin position="2862"/>
        <end position="2874"/>
    </location>
</feature>
<feature type="compositionally biased region" description="Basic and acidic residues" evidence="5">
    <location>
        <begin position="2429"/>
        <end position="2438"/>
    </location>
</feature>
<feature type="compositionally biased region" description="Basic and acidic residues" evidence="5">
    <location>
        <begin position="3738"/>
        <end position="3755"/>
    </location>
</feature>
<feature type="compositionally biased region" description="Low complexity" evidence="5">
    <location>
        <begin position="1644"/>
        <end position="1654"/>
    </location>
</feature>
<feature type="compositionally biased region" description="Polar residues" evidence="5">
    <location>
        <begin position="728"/>
        <end position="744"/>
    </location>
</feature>
<dbReference type="PRINTS" id="PR00661">
    <property type="entry name" value="ERMFAMILY"/>
</dbReference>
<feature type="compositionally biased region" description="Basic residues" evidence="5">
    <location>
        <begin position="6110"/>
        <end position="6120"/>
    </location>
</feature>
<feature type="compositionally biased region" description="Basic and acidic residues" evidence="5">
    <location>
        <begin position="4644"/>
        <end position="4661"/>
    </location>
</feature>
<feature type="compositionally biased region" description="Basic and acidic residues" evidence="5">
    <location>
        <begin position="2903"/>
        <end position="2945"/>
    </location>
</feature>
<feature type="region of interest" description="Disordered" evidence="5">
    <location>
        <begin position="1629"/>
        <end position="1671"/>
    </location>
</feature>
<feature type="compositionally biased region" description="Basic residues" evidence="5">
    <location>
        <begin position="3461"/>
        <end position="3472"/>
    </location>
</feature>
<feature type="compositionally biased region" description="Basic residues" evidence="5">
    <location>
        <begin position="806"/>
        <end position="816"/>
    </location>
</feature>
<feature type="compositionally biased region" description="Basic and acidic residues" evidence="5">
    <location>
        <begin position="4719"/>
        <end position="4731"/>
    </location>
</feature>
<dbReference type="InterPro" id="IPR019747">
    <property type="entry name" value="FERM_CS"/>
</dbReference>
<dbReference type="GO" id="GO:0005886">
    <property type="term" value="C:plasma membrane"/>
    <property type="evidence" value="ECO:0000318"/>
    <property type="project" value="GO_Central"/>
</dbReference>
<dbReference type="GO" id="GO:0005912">
    <property type="term" value="C:adherens junction"/>
    <property type="evidence" value="ECO:0007669"/>
    <property type="project" value="UniProtKB-SubCell"/>
</dbReference>
<feature type="region of interest" description="Disordered" evidence="5">
    <location>
        <begin position="3412"/>
        <end position="3538"/>
    </location>
</feature>